<keyword evidence="3" id="KW-1185">Reference proteome</keyword>
<dbReference type="Gene3D" id="1.25.10.10">
    <property type="entry name" value="Leucine-rich Repeat Variant"/>
    <property type="match status" value="2"/>
</dbReference>
<dbReference type="STRING" id="1202772.A0A1V9ZG87"/>
<gene>
    <name evidence="2" type="ORF">ACHHYP_12882</name>
</gene>
<organism evidence="2 3">
    <name type="scientific">Achlya hypogyna</name>
    <name type="common">Oomycete</name>
    <name type="synonym">Protoachlya hypogyna</name>
    <dbReference type="NCBI Taxonomy" id="1202772"/>
    <lineage>
        <taxon>Eukaryota</taxon>
        <taxon>Sar</taxon>
        <taxon>Stramenopiles</taxon>
        <taxon>Oomycota</taxon>
        <taxon>Saprolegniomycetes</taxon>
        <taxon>Saprolegniales</taxon>
        <taxon>Achlyaceae</taxon>
        <taxon>Achlya</taxon>
    </lineage>
</organism>
<name>A0A1V9ZG87_ACHHY</name>
<dbReference type="EMBL" id="JNBR01000124">
    <property type="protein sequence ID" value="OQR96999.1"/>
    <property type="molecule type" value="Genomic_DNA"/>
</dbReference>
<evidence type="ECO:0000256" key="1">
    <source>
        <dbReference type="SAM" id="MobiDB-lite"/>
    </source>
</evidence>
<protein>
    <recommendedName>
        <fullName evidence="4">Armadillo repeat-containing protein</fullName>
    </recommendedName>
</protein>
<proteinExistence type="predicted"/>
<dbReference type="InterPro" id="IPR038905">
    <property type="entry name" value="ARMC2"/>
</dbReference>
<dbReference type="AlphaFoldDB" id="A0A1V9ZG87"/>
<accession>A0A1V9ZG87</accession>
<dbReference type="InterPro" id="IPR011989">
    <property type="entry name" value="ARM-like"/>
</dbReference>
<dbReference type="PANTHER" id="PTHR21356">
    <property type="entry name" value="ARMADILLO REPEAT CONTAINING 2"/>
    <property type="match status" value="1"/>
</dbReference>
<feature type="region of interest" description="Disordered" evidence="1">
    <location>
        <begin position="18"/>
        <end position="128"/>
    </location>
</feature>
<dbReference type="GO" id="GO:0044782">
    <property type="term" value="P:cilium organization"/>
    <property type="evidence" value="ECO:0007669"/>
    <property type="project" value="TreeGrafter"/>
</dbReference>
<reference evidence="2 3" key="1">
    <citation type="journal article" date="2014" name="Genome Biol. Evol.">
        <title>The secreted proteins of Achlya hypogyna and Thraustotheca clavata identify the ancestral oomycete secretome and reveal gene acquisitions by horizontal gene transfer.</title>
        <authorList>
            <person name="Misner I."/>
            <person name="Blouin N."/>
            <person name="Leonard G."/>
            <person name="Richards T.A."/>
            <person name="Lane C.E."/>
        </authorList>
    </citation>
    <scope>NUCLEOTIDE SEQUENCE [LARGE SCALE GENOMIC DNA]</scope>
    <source>
        <strain evidence="2 3">ATCC 48635</strain>
    </source>
</reference>
<dbReference type="OrthoDB" id="247006at2759"/>
<sequence>MDEYIARGAISSVLKQARASLKHPSRPFTPKTGSRPLFYGDDYRPSSRPSSTFSKDVTEFEKPAPKKRHSRRRDNQEVEAVTSPIATARDERPQSSQTDYGCSAEKEAVSDEEQAAKAASDDDDCSNPVISTTEALRDRLCELQAHLESFRLVDDDDQDLAAVLAIAKATAQIQHDAHLLNSAAPLDALAEANAACLAQLFECIEGASGRAVIELTRAALTLYGCRLGPLGPFEDAVVRAAKLLFLQSKEPGNDDHFCHVAIVETLLGVMADATATGRRALPPMQLLIYVAGTLKNVSSASRMVTLLATNGAISILKATLELQLAHAGGRGGENPVAQLLVQVTAILRNLAVNKACHKQFWQWHVTAALCALLPLYPSHLELMLNVSRVLSKLTLHEAGRTQLNKAPETLGHLVQLLDRSSAAAAPHRFQAALLVRLCFVLGNLTASNDKNRKLLAVQLRAVPVLVRILRQYGALYAQQAPKPPADDSDDDDDDDNESEDVLVKLVRLLANLSINATAGPLAAAAPGIDALLELLAHASACGHEELKLNVVSCVTNLSYYATPDNVVAAHRLALADLLAAGLADPNEEMVVEAARALGNLARFPDVLARLAAAGGLAEVVALLQHPSRPVAAAACGVLVNAALDPPSRVALLHLETRDTLVGVFRASGLADVACSTLVCKVLFNLGLQDAKGDKYRDRPAGRLLLGALEELVDGAEPDEALAEFQGVAKALMRSLLAS</sequence>
<dbReference type="SUPFAM" id="SSF48371">
    <property type="entry name" value="ARM repeat"/>
    <property type="match status" value="1"/>
</dbReference>
<evidence type="ECO:0008006" key="4">
    <source>
        <dbReference type="Google" id="ProtNLM"/>
    </source>
</evidence>
<evidence type="ECO:0000313" key="2">
    <source>
        <dbReference type="EMBL" id="OQR96999.1"/>
    </source>
</evidence>
<dbReference type="Proteomes" id="UP000243579">
    <property type="component" value="Unassembled WGS sequence"/>
</dbReference>
<comment type="caution">
    <text evidence="2">The sequence shown here is derived from an EMBL/GenBank/DDBJ whole genome shotgun (WGS) entry which is preliminary data.</text>
</comment>
<dbReference type="SMART" id="SM00185">
    <property type="entry name" value="ARM"/>
    <property type="match status" value="5"/>
</dbReference>
<dbReference type="PANTHER" id="PTHR21356:SF1">
    <property type="entry name" value="ARMADILLO REPEAT-CONTAINING PROTEIN 2"/>
    <property type="match status" value="1"/>
</dbReference>
<dbReference type="InterPro" id="IPR016024">
    <property type="entry name" value="ARM-type_fold"/>
</dbReference>
<evidence type="ECO:0000313" key="3">
    <source>
        <dbReference type="Proteomes" id="UP000243579"/>
    </source>
</evidence>
<dbReference type="InterPro" id="IPR000225">
    <property type="entry name" value="Armadillo"/>
</dbReference>